<dbReference type="Pfam" id="PF10604">
    <property type="entry name" value="Polyketide_cyc2"/>
    <property type="match status" value="1"/>
</dbReference>
<dbReference type="RefSeq" id="WP_353499913.1">
    <property type="nucleotide sequence ID" value="NZ_CP115921.1"/>
</dbReference>
<evidence type="ECO:0000313" key="1">
    <source>
        <dbReference type="EMBL" id="XCD18771.1"/>
    </source>
</evidence>
<gene>
    <name evidence="1" type="ORF">PG915_18655</name>
</gene>
<dbReference type="SUPFAM" id="SSF55961">
    <property type="entry name" value="Bet v1-like"/>
    <property type="match status" value="1"/>
</dbReference>
<dbReference type="InterPro" id="IPR019587">
    <property type="entry name" value="Polyketide_cyclase/dehydratase"/>
</dbReference>
<dbReference type="AlphaFoldDB" id="A0AAU8BS57"/>
<dbReference type="CDD" id="cd07822">
    <property type="entry name" value="SRPBCC_4"/>
    <property type="match status" value="1"/>
</dbReference>
<name>A0AAU8BS57_9VIBR</name>
<dbReference type="EMBL" id="CP115921">
    <property type="protein sequence ID" value="XCD18771.1"/>
    <property type="molecule type" value="Genomic_DNA"/>
</dbReference>
<sequence>MKELKQIQWPEYFHPKNAPVHVRNEKIVPTDCEPVWNWIVSAPCWPNWQHRRTQVQIVKGDSSELHKGTVFNWVTKTMHFECTVVEYEPFERIAWRGKTGGVDMYHAWLITPCTQGCHIITESTQRGGLRWLTGLFVKKQVDAYHQHWLETLAAQKKS</sequence>
<dbReference type="KEGG" id="vck:PG915_18655"/>
<dbReference type="InterPro" id="IPR023393">
    <property type="entry name" value="START-like_dom_sf"/>
</dbReference>
<proteinExistence type="predicted"/>
<accession>A0AAU8BS57</accession>
<reference evidence="1" key="1">
    <citation type="submission" date="2023-01" db="EMBL/GenBank/DDBJ databases">
        <title>Vibrio sp. CB1-14 genome sequencing.</title>
        <authorList>
            <person name="Otstavnykh N."/>
            <person name="Isaeva M."/>
            <person name="Meleshko D."/>
        </authorList>
    </citation>
    <scope>NUCLEOTIDE SEQUENCE</scope>
    <source>
        <strain evidence="1">CB1-14</strain>
    </source>
</reference>
<dbReference type="Gene3D" id="3.30.530.20">
    <property type="match status" value="1"/>
</dbReference>
<protein>
    <submittedName>
        <fullName evidence="1">SRPBCC domain-containing protein</fullName>
    </submittedName>
</protein>
<organism evidence="1">
    <name type="scientific">Vibrio chaetopteri</name>
    <dbReference type="NCBI Taxonomy" id="3016528"/>
    <lineage>
        <taxon>Bacteria</taxon>
        <taxon>Pseudomonadati</taxon>
        <taxon>Pseudomonadota</taxon>
        <taxon>Gammaproteobacteria</taxon>
        <taxon>Vibrionales</taxon>
        <taxon>Vibrionaceae</taxon>
        <taxon>Vibrio</taxon>
    </lineage>
</organism>